<proteinExistence type="predicted"/>
<feature type="transmembrane region" description="Helical" evidence="1">
    <location>
        <begin position="152"/>
        <end position="173"/>
    </location>
</feature>
<feature type="transmembrane region" description="Helical" evidence="1">
    <location>
        <begin position="396"/>
        <end position="415"/>
    </location>
</feature>
<feature type="transmembrane region" description="Helical" evidence="1">
    <location>
        <begin position="261"/>
        <end position="285"/>
    </location>
</feature>
<dbReference type="EMBL" id="CP077077">
    <property type="protein sequence ID" value="QXH55424.1"/>
    <property type="molecule type" value="Genomic_DNA"/>
</dbReference>
<feature type="transmembrane region" description="Helical" evidence="1">
    <location>
        <begin position="12"/>
        <end position="37"/>
    </location>
</feature>
<feature type="transmembrane region" description="Helical" evidence="1">
    <location>
        <begin position="363"/>
        <end position="384"/>
    </location>
</feature>
<dbReference type="Proteomes" id="UP000824010">
    <property type="component" value="Chromosome"/>
</dbReference>
<keyword evidence="1" id="KW-0812">Transmembrane</keyword>
<organism evidence="2 3">
    <name type="scientific">Pseudomonas maumuensis</name>
    <dbReference type="NCBI Taxonomy" id="2842354"/>
    <lineage>
        <taxon>Bacteria</taxon>
        <taxon>Pseudomonadati</taxon>
        <taxon>Pseudomonadota</taxon>
        <taxon>Gammaproteobacteria</taxon>
        <taxon>Pseudomonadales</taxon>
        <taxon>Pseudomonadaceae</taxon>
        <taxon>Pseudomonas</taxon>
    </lineage>
</organism>
<feature type="transmembrane region" description="Helical" evidence="1">
    <location>
        <begin position="179"/>
        <end position="199"/>
    </location>
</feature>
<feature type="transmembrane region" description="Helical" evidence="1">
    <location>
        <begin position="120"/>
        <end position="145"/>
    </location>
</feature>
<evidence type="ECO:0000256" key="1">
    <source>
        <dbReference type="SAM" id="Phobius"/>
    </source>
</evidence>
<feature type="transmembrane region" description="Helical" evidence="1">
    <location>
        <begin position="297"/>
        <end position="314"/>
    </location>
</feature>
<feature type="transmembrane region" description="Helical" evidence="1">
    <location>
        <begin position="49"/>
        <end position="71"/>
    </location>
</feature>
<keyword evidence="1" id="KW-0472">Membrane</keyword>
<sequence>MVYLVLCAKLILVVREICAVVVLLNKLFMFILLFSLARELGIELYGVFSYHYAIITGIATVVGESLSVALSRHVVLEPEKVNFNTLLNVLVWGGTGAGALCVVVPYLFPAPASPHDISLSYITLGAFLLGFACVSNLAITGMMYAVNSSIRWAIALASHGMFGMLLVVSVAKLDGRVESVLLVLALCTFIAPIFGIFIIKGNETGASPLGRGLFSFGKTWALLSNSGTPAIAASMLLGAPVHIMCLMIFGNSSASAAEVGLFNIFFLFYILVTVLPSSLASYAIVRLAGQSGRGSKLYLLLGSVVSVCLPLLIIMSQDYWLCFLGESVCGRNELLKSAAIAGGLGLITAILTQIMHSERLSKIVFMASLIYAVVYLASTIFLALQGGMLALDLFKSFIFALVAQLVVLVLVMLRVRRSCQ</sequence>
<reference evidence="2 3" key="1">
    <citation type="journal article" date="2021" name="Microorganisms">
        <title>The Ever-Expanding Pseudomonas Genus: Description of 43 New Species and Partition of the Pseudomonas putida Group.</title>
        <authorList>
            <person name="Girard L."/>
            <person name="Lood C."/>
            <person name="Hofte M."/>
            <person name="Vandamme P."/>
            <person name="Rokni-Zadeh H."/>
            <person name="van Noort V."/>
            <person name="Lavigne R."/>
            <person name="De Mot R."/>
        </authorList>
    </citation>
    <scope>NUCLEOTIDE SEQUENCE [LARGE SCALE GENOMIC DNA]</scope>
    <source>
        <strain evidence="2 3">COW77</strain>
    </source>
</reference>
<protein>
    <recommendedName>
        <fullName evidence="4">Membrane protein involved in the export of O-antigen and teichoic acid</fullName>
    </recommendedName>
</protein>
<keyword evidence="3" id="KW-1185">Reference proteome</keyword>
<evidence type="ECO:0000313" key="3">
    <source>
        <dbReference type="Proteomes" id="UP000824010"/>
    </source>
</evidence>
<gene>
    <name evidence="2" type="ORF">KSS90_19110</name>
</gene>
<keyword evidence="1" id="KW-1133">Transmembrane helix</keyword>
<name>A0ABX8NHG0_9PSED</name>
<feature type="transmembrane region" description="Helical" evidence="1">
    <location>
        <begin position="83"/>
        <end position="108"/>
    </location>
</feature>
<accession>A0ABX8NHG0</accession>
<evidence type="ECO:0008006" key="4">
    <source>
        <dbReference type="Google" id="ProtNLM"/>
    </source>
</evidence>
<feature type="transmembrane region" description="Helical" evidence="1">
    <location>
        <begin position="334"/>
        <end position="351"/>
    </location>
</feature>
<dbReference type="RefSeq" id="WP_217866822.1">
    <property type="nucleotide sequence ID" value="NZ_CP077077.1"/>
</dbReference>
<evidence type="ECO:0000313" key="2">
    <source>
        <dbReference type="EMBL" id="QXH55424.1"/>
    </source>
</evidence>
<feature type="transmembrane region" description="Helical" evidence="1">
    <location>
        <begin position="220"/>
        <end position="249"/>
    </location>
</feature>